<accession>A0A518DB84</accession>
<dbReference type="AlphaFoldDB" id="A0A518DB84"/>
<feature type="region of interest" description="Disordered" evidence="1">
    <location>
        <begin position="1"/>
        <end position="20"/>
    </location>
</feature>
<sequence>MTAPPTIYNQNITSPASGRSQPASVLYNFSDHLPVMVDDQLPAVLNVATATAPTMLTQGEAFSLDVLIRNAANVVAALGADELDWALSTSGSLTGSASGTSLALAGASVAQVVFDTSTIGLTMGSLLITSSSQAAVNASVSIPFSYQVVAGGPVGDFNLHGFVDAADFTVWRDTFAIKGVNLPADADGNGIVNRDDYNLWRANFGEPAAMAGGSPVPEPLGVVAATMFLAMAVGSRLRSSNGPTWA</sequence>
<evidence type="ECO:0000313" key="2">
    <source>
        <dbReference type="EMBL" id="QDU88749.1"/>
    </source>
</evidence>
<dbReference type="PROSITE" id="PS00018">
    <property type="entry name" value="EF_HAND_1"/>
    <property type="match status" value="1"/>
</dbReference>
<dbReference type="EMBL" id="CP036291">
    <property type="protein sequence ID" value="QDU88749.1"/>
    <property type="molecule type" value="Genomic_DNA"/>
</dbReference>
<dbReference type="GO" id="GO:0000272">
    <property type="term" value="P:polysaccharide catabolic process"/>
    <property type="evidence" value="ECO:0007669"/>
    <property type="project" value="InterPro"/>
</dbReference>
<dbReference type="InterPro" id="IPR018247">
    <property type="entry name" value="EF_Hand_1_Ca_BS"/>
</dbReference>
<dbReference type="KEGG" id="pnd:Pla175_21310"/>
<evidence type="ECO:0000313" key="3">
    <source>
        <dbReference type="Proteomes" id="UP000317429"/>
    </source>
</evidence>
<gene>
    <name evidence="2" type="ORF">Pla175_21310</name>
</gene>
<protein>
    <recommendedName>
        <fullName evidence="4">PEP-CTERM protein-sorting domain-containing protein</fullName>
    </recommendedName>
</protein>
<proteinExistence type="predicted"/>
<organism evidence="2 3">
    <name type="scientific">Pirellulimonas nuda</name>
    <dbReference type="NCBI Taxonomy" id="2528009"/>
    <lineage>
        <taxon>Bacteria</taxon>
        <taxon>Pseudomonadati</taxon>
        <taxon>Planctomycetota</taxon>
        <taxon>Planctomycetia</taxon>
        <taxon>Pirellulales</taxon>
        <taxon>Lacipirellulaceae</taxon>
        <taxon>Pirellulimonas</taxon>
    </lineage>
</organism>
<evidence type="ECO:0000256" key="1">
    <source>
        <dbReference type="SAM" id="MobiDB-lite"/>
    </source>
</evidence>
<dbReference type="RefSeq" id="WP_145283994.1">
    <property type="nucleotide sequence ID" value="NZ_CP036291.1"/>
</dbReference>
<dbReference type="Gene3D" id="1.10.1330.10">
    <property type="entry name" value="Dockerin domain"/>
    <property type="match status" value="1"/>
</dbReference>
<dbReference type="InterPro" id="IPR036439">
    <property type="entry name" value="Dockerin_dom_sf"/>
</dbReference>
<evidence type="ECO:0008006" key="4">
    <source>
        <dbReference type="Google" id="ProtNLM"/>
    </source>
</evidence>
<keyword evidence="3" id="KW-1185">Reference proteome</keyword>
<name>A0A518DB84_9BACT</name>
<dbReference type="Proteomes" id="UP000317429">
    <property type="component" value="Chromosome"/>
</dbReference>
<reference evidence="2 3" key="1">
    <citation type="submission" date="2019-02" db="EMBL/GenBank/DDBJ databases">
        <title>Deep-cultivation of Planctomycetes and their phenomic and genomic characterization uncovers novel biology.</title>
        <authorList>
            <person name="Wiegand S."/>
            <person name="Jogler M."/>
            <person name="Boedeker C."/>
            <person name="Pinto D."/>
            <person name="Vollmers J."/>
            <person name="Rivas-Marin E."/>
            <person name="Kohn T."/>
            <person name="Peeters S.H."/>
            <person name="Heuer A."/>
            <person name="Rast P."/>
            <person name="Oberbeckmann S."/>
            <person name="Bunk B."/>
            <person name="Jeske O."/>
            <person name="Meyerdierks A."/>
            <person name="Storesund J.E."/>
            <person name="Kallscheuer N."/>
            <person name="Luecker S."/>
            <person name="Lage O.M."/>
            <person name="Pohl T."/>
            <person name="Merkel B.J."/>
            <person name="Hornburger P."/>
            <person name="Mueller R.-W."/>
            <person name="Bruemmer F."/>
            <person name="Labrenz M."/>
            <person name="Spormann A.M."/>
            <person name="Op den Camp H."/>
            <person name="Overmann J."/>
            <person name="Amann R."/>
            <person name="Jetten M.S.M."/>
            <person name="Mascher T."/>
            <person name="Medema M.H."/>
            <person name="Devos D.P."/>
            <person name="Kaster A.-K."/>
            <person name="Ovreas L."/>
            <person name="Rohde M."/>
            <person name="Galperin M.Y."/>
            <person name="Jogler C."/>
        </authorList>
    </citation>
    <scope>NUCLEOTIDE SEQUENCE [LARGE SCALE GENOMIC DNA]</scope>
    <source>
        <strain evidence="2 3">Pla175</strain>
    </source>
</reference>
<feature type="compositionally biased region" description="Polar residues" evidence="1">
    <location>
        <begin position="7"/>
        <end position="20"/>
    </location>
</feature>
<dbReference type="OrthoDB" id="292520at2"/>